<evidence type="ECO:0000259" key="7">
    <source>
        <dbReference type="PROSITE" id="PS50983"/>
    </source>
</evidence>
<dbReference type="Pfam" id="PF01497">
    <property type="entry name" value="Peripla_BP_2"/>
    <property type="match status" value="1"/>
</dbReference>
<dbReference type="EMBL" id="BMFU01000001">
    <property type="protein sequence ID" value="GGH43653.1"/>
    <property type="molecule type" value="Genomic_DNA"/>
</dbReference>
<keyword evidence="4 6" id="KW-0732">Signal</keyword>
<evidence type="ECO:0000256" key="2">
    <source>
        <dbReference type="ARBA" id="ARBA00008814"/>
    </source>
</evidence>
<dbReference type="InterPro" id="IPR051313">
    <property type="entry name" value="Bact_iron-sidero_bind"/>
</dbReference>
<keyword evidence="3" id="KW-0813">Transport</keyword>
<comment type="subcellular location">
    <subcellularLocation>
        <location evidence="1">Cell envelope</location>
    </subcellularLocation>
</comment>
<accession>A0ABQ1Z1H4</accession>
<keyword evidence="9" id="KW-1185">Reference proteome</keyword>
<evidence type="ECO:0000256" key="5">
    <source>
        <dbReference type="SAM" id="Coils"/>
    </source>
</evidence>
<protein>
    <submittedName>
        <fullName evidence="8">Ferrichrome ABC transporter substrate-binding protein</fullName>
    </submittedName>
</protein>
<dbReference type="SUPFAM" id="SSF53807">
    <property type="entry name" value="Helical backbone' metal receptor"/>
    <property type="match status" value="1"/>
</dbReference>
<evidence type="ECO:0000313" key="9">
    <source>
        <dbReference type="Proteomes" id="UP000652153"/>
    </source>
</evidence>
<evidence type="ECO:0000313" key="8">
    <source>
        <dbReference type="EMBL" id="GGH43653.1"/>
    </source>
</evidence>
<feature type="signal peptide" evidence="6">
    <location>
        <begin position="1"/>
        <end position="20"/>
    </location>
</feature>
<gene>
    <name evidence="8" type="ORF">GCM10008014_04540</name>
</gene>
<dbReference type="PROSITE" id="PS51257">
    <property type="entry name" value="PROKAR_LIPOPROTEIN"/>
    <property type="match status" value="1"/>
</dbReference>
<organism evidence="8 9">
    <name type="scientific">Paenibacillus silvae</name>
    <dbReference type="NCBI Taxonomy" id="1325358"/>
    <lineage>
        <taxon>Bacteria</taxon>
        <taxon>Bacillati</taxon>
        <taxon>Bacillota</taxon>
        <taxon>Bacilli</taxon>
        <taxon>Bacillales</taxon>
        <taxon>Paenibacillaceae</taxon>
        <taxon>Paenibacillus</taxon>
    </lineage>
</organism>
<name>A0ABQ1Z1H4_9BACL</name>
<evidence type="ECO:0000256" key="1">
    <source>
        <dbReference type="ARBA" id="ARBA00004196"/>
    </source>
</evidence>
<evidence type="ECO:0000256" key="3">
    <source>
        <dbReference type="ARBA" id="ARBA00022448"/>
    </source>
</evidence>
<evidence type="ECO:0000256" key="4">
    <source>
        <dbReference type="ARBA" id="ARBA00022729"/>
    </source>
</evidence>
<comment type="similarity">
    <text evidence="2">Belongs to the bacterial solute-binding protein 8 family.</text>
</comment>
<dbReference type="PANTHER" id="PTHR30532:SF29">
    <property type="entry name" value="FE(3+) DICITRATE-BINDING PERIPLASMIC PROTEIN"/>
    <property type="match status" value="1"/>
</dbReference>
<dbReference type="RefSeq" id="WP_229729612.1">
    <property type="nucleotide sequence ID" value="NZ_BMFU01000001.1"/>
</dbReference>
<comment type="caution">
    <text evidence="8">The sequence shown here is derived from an EMBL/GenBank/DDBJ whole genome shotgun (WGS) entry which is preliminary data.</text>
</comment>
<dbReference type="PROSITE" id="PS50983">
    <property type="entry name" value="FE_B12_PBP"/>
    <property type="match status" value="1"/>
</dbReference>
<dbReference type="Proteomes" id="UP000652153">
    <property type="component" value="Unassembled WGS sequence"/>
</dbReference>
<dbReference type="Gene3D" id="3.40.50.1980">
    <property type="entry name" value="Nitrogenase molybdenum iron protein domain"/>
    <property type="match status" value="2"/>
</dbReference>
<keyword evidence="5" id="KW-0175">Coiled coil</keyword>
<dbReference type="CDD" id="cd01146">
    <property type="entry name" value="FhuD"/>
    <property type="match status" value="1"/>
</dbReference>
<feature type="chain" id="PRO_5046416075" evidence="6">
    <location>
        <begin position="21"/>
        <end position="334"/>
    </location>
</feature>
<reference evidence="9" key="1">
    <citation type="journal article" date="2019" name="Int. J. Syst. Evol. Microbiol.">
        <title>The Global Catalogue of Microorganisms (GCM) 10K type strain sequencing project: providing services to taxonomists for standard genome sequencing and annotation.</title>
        <authorList>
            <consortium name="The Broad Institute Genomics Platform"/>
            <consortium name="The Broad Institute Genome Sequencing Center for Infectious Disease"/>
            <person name="Wu L."/>
            <person name="Ma J."/>
        </authorList>
    </citation>
    <scope>NUCLEOTIDE SEQUENCE [LARGE SCALE GENOMIC DNA]</scope>
    <source>
        <strain evidence="9">CGMCC 1.12770</strain>
    </source>
</reference>
<feature type="coiled-coil region" evidence="5">
    <location>
        <begin position="172"/>
        <end position="206"/>
    </location>
</feature>
<dbReference type="InterPro" id="IPR002491">
    <property type="entry name" value="ABC_transptr_periplasmic_BD"/>
</dbReference>
<proteinExistence type="inferred from homology"/>
<evidence type="ECO:0000256" key="6">
    <source>
        <dbReference type="SAM" id="SignalP"/>
    </source>
</evidence>
<sequence length="334" mass="36748">MRFKVGSYIMVLISALVLLAGCASSPDEKTATHESTTASSDEVRTFTHPLGTLELKGTPKRIVALDFNYTEDLLALGIQPVGVADIASKTGFNTIVNIEPALDPTVTDVGGRQEPNLERIAELKPDLILTNVYFAKKNYDMLQDIAPTMVFDPYPSEGKDQYEEMIETFRTIADMVDRKDEAEQQLKALQTVYDEAKVKLKDAGIEGKDIVLAQLMPGQSGPTIMLFTDNSQGANILEKIGLNNVYDSGKFEQLGGTATNVEALTDLQQAEFIYMDTDSSGGLEAQLQENAVWKGLEFVKQNHVYPLDRQIWGYGGPISAKLLVQETVKALMKQ</sequence>
<dbReference type="PANTHER" id="PTHR30532">
    <property type="entry name" value="IRON III DICITRATE-BINDING PERIPLASMIC PROTEIN"/>
    <property type="match status" value="1"/>
</dbReference>
<feature type="domain" description="Fe/B12 periplasmic-binding" evidence="7">
    <location>
        <begin position="61"/>
        <end position="334"/>
    </location>
</feature>